<dbReference type="EMBL" id="CP036343">
    <property type="protein sequence ID" value="QDT89171.1"/>
    <property type="molecule type" value="Genomic_DNA"/>
</dbReference>
<keyword evidence="3" id="KW-1185">Reference proteome</keyword>
<proteinExistence type="predicted"/>
<gene>
    <name evidence="2" type="ORF">Pan161_07970</name>
</gene>
<organism evidence="2 3">
    <name type="scientific">Gimesia algae</name>
    <dbReference type="NCBI Taxonomy" id="2527971"/>
    <lineage>
        <taxon>Bacteria</taxon>
        <taxon>Pseudomonadati</taxon>
        <taxon>Planctomycetota</taxon>
        <taxon>Planctomycetia</taxon>
        <taxon>Planctomycetales</taxon>
        <taxon>Planctomycetaceae</taxon>
        <taxon>Gimesia</taxon>
    </lineage>
</organism>
<dbReference type="KEGG" id="gax:Pan161_07970"/>
<dbReference type="AlphaFoldDB" id="A0A517V831"/>
<protein>
    <submittedName>
        <fullName evidence="2">Uncharacterized protein</fullName>
    </submittedName>
</protein>
<name>A0A517V831_9PLAN</name>
<keyword evidence="1" id="KW-0472">Membrane</keyword>
<evidence type="ECO:0000313" key="2">
    <source>
        <dbReference type="EMBL" id="QDT89171.1"/>
    </source>
</evidence>
<dbReference type="Proteomes" id="UP000316855">
    <property type="component" value="Chromosome"/>
</dbReference>
<evidence type="ECO:0000313" key="3">
    <source>
        <dbReference type="Proteomes" id="UP000316855"/>
    </source>
</evidence>
<accession>A0A517V831</accession>
<reference evidence="2 3" key="1">
    <citation type="submission" date="2019-02" db="EMBL/GenBank/DDBJ databases">
        <title>Deep-cultivation of Planctomycetes and their phenomic and genomic characterization uncovers novel biology.</title>
        <authorList>
            <person name="Wiegand S."/>
            <person name="Jogler M."/>
            <person name="Boedeker C."/>
            <person name="Pinto D."/>
            <person name="Vollmers J."/>
            <person name="Rivas-Marin E."/>
            <person name="Kohn T."/>
            <person name="Peeters S.H."/>
            <person name="Heuer A."/>
            <person name="Rast P."/>
            <person name="Oberbeckmann S."/>
            <person name="Bunk B."/>
            <person name="Jeske O."/>
            <person name="Meyerdierks A."/>
            <person name="Storesund J.E."/>
            <person name="Kallscheuer N."/>
            <person name="Luecker S."/>
            <person name="Lage O.M."/>
            <person name="Pohl T."/>
            <person name="Merkel B.J."/>
            <person name="Hornburger P."/>
            <person name="Mueller R.-W."/>
            <person name="Bruemmer F."/>
            <person name="Labrenz M."/>
            <person name="Spormann A.M."/>
            <person name="Op den Camp H."/>
            <person name="Overmann J."/>
            <person name="Amann R."/>
            <person name="Jetten M.S.M."/>
            <person name="Mascher T."/>
            <person name="Medema M.H."/>
            <person name="Devos D.P."/>
            <person name="Kaster A.-K."/>
            <person name="Ovreas L."/>
            <person name="Rohde M."/>
            <person name="Galperin M.Y."/>
            <person name="Jogler C."/>
        </authorList>
    </citation>
    <scope>NUCLEOTIDE SEQUENCE [LARGE SCALE GENOMIC DNA]</scope>
    <source>
        <strain evidence="2 3">Pan161</strain>
    </source>
</reference>
<feature type="transmembrane region" description="Helical" evidence="1">
    <location>
        <begin position="33"/>
        <end position="52"/>
    </location>
</feature>
<evidence type="ECO:0000256" key="1">
    <source>
        <dbReference type="SAM" id="Phobius"/>
    </source>
</evidence>
<keyword evidence="1" id="KW-0812">Transmembrane</keyword>
<dbReference type="RefSeq" id="WP_145224265.1">
    <property type="nucleotide sequence ID" value="NZ_CP036343.1"/>
</dbReference>
<keyword evidence="1" id="KW-1133">Transmembrane helix</keyword>
<sequence>MEMLAGILVLILMFWIMPALFVSSEIGTGNKAYSMTICLLLGPVGIIIILIIEYAKTVFQPEQETP</sequence>